<accession>A0AAF3ELV7</accession>
<evidence type="ECO:0000313" key="4">
    <source>
        <dbReference type="WBParaSite" id="MBELARI_LOCUS14978.2"/>
    </source>
</evidence>
<name>A0AAF3ELV7_9BILA</name>
<sequence>MTNFRVQRTKKDVDYASGRFLLAQILANNVPFTFGYVVCPFIWLATMDGWPLFCVFIFYFSNLLVYSGCQLYQGIVTIYLLPGSYLDTVRTCQALNAIPVKIQNIFENSFVYAIIEELNGLTPYIGVEKKVDGTWVYSDGSPLIYSNWDKGQPKNSTKLHCVTLDLASGKWIADDCSLARPSAC</sequence>
<dbReference type="Gene3D" id="3.10.100.10">
    <property type="entry name" value="Mannose-Binding Protein A, subunit A"/>
    <property type="match status" value="1"/>
</dbReference>
<keyword evidence="1" id="KW-0472">Membrane</keyword>
<protein>
    <recommendedName>
        <fullName evidence="2">C-type lectin domain-containing protein</fullName>
    </recommendedName>
</protein>
<dbReference type="InterPro" id="IPR016187">
    <property type="entry name" value="CTDL_fold"/>
</dbReference>
<evidence type="ECO:0000313" key="3">
    <source>
        <dbReference type="Proteomes" id="UP000887575"/>
    </source>
</evidence>
<dbReference type="CDD" id="cd00037">
    <property type="entry name" value="CLECT"/>
    <property type="match status" value="1"/>
</dbReference>
<keyword evidence="3" id="KW-1185">Reference proteome</keyword>
<dbReference type="InterPro" id="IPR050111">
    <property type="entry name" value="C-type_lectin/snaclec_domain"/>
</dbReference>
<dbReference type="InterPro" id="IPR001304">
    <property type="entry name" value="C-type_lectin-like"/>
</dbReference>
<dbReference type="PROSITE" id="PS50041">
    <property type="entry name" value="C_TYPE_LECTIN_2"/>
    <property type="match status" value="1"/>
</dbReference>
<dbReference type="Pfam" id="PF00059">
    <property type="entry name" value="Lectin_C"/>
    <property type="match status" value="1"/>
</dbReference>
<evidence type="ECO:0000259" key="2">
    <source>
        <dbReference type="PROSITE" id="PS50041"/>
    </source>
</evidence>
<dbReference type="Proteomes" id="UP000887575">
    <property type="component" value="Unassembled WGS sequence"/>
</dbReference>
<dbReference type="InterPro" id="IPR016186">
    <property type="entry name" value="C-type_lectin-like/link_sf"/>
</dbReference>
<dbReference type="AlphaFoldDB" id="A0AAF3ELV7"/>
<proteinExistence type="predicted"/>
<keyword evidence="1" id="KW-0812">Transmembrane</keyword>
<feature type="transmembrane region" description="Helical" evidence="1">
    <location>
        <begin position="21"/>
        <end position="44"/>
    </location>
</feature>
<feature type="domain" description="C-type lectin" evidence="2">
    <location>
        <begin position="84"/>
        <end position="184"/>
    </location>
</feature>
<dbReference type="SUPFAM" id="SSF56436">
    <property type="entry name" value="C-type lectin-like"/>
    <property type="match status" value="1"/>
</dbReference>
<keyword evidence="1" id="KW-1133">Transmembrane helix</keyword>
<dbReference type="SMART" id="SM00034">
    <property type="entry name" value="CLECT"/>
    <property type="match status" value="1"/>
</dbReference>
<feature type="transmembrane region" description="Helical" evidence="1">
    <location>
        <begin position="50"/>
        <end position="69"/>
    </location>
</feature>
<organism evidence="3 4">
    <name type="scientific">Mesorhabditis belari</name>
    <dbReference type="NCBI Taxonomy" id="2138241"/>
    <lineage>
        <taxon>Eukaryota</taxon>
        <taxon>Metazoa</taxon>
        <taxon>Ecdysozoa</taxon>
        <taxon>Nematoda</taxon>
        <taxon>Chromadorea</taxon>
        <taxon>Rhabditida</taxon>
        <taxon>Rhabditina</taxon>
        <taxon>Rhabditomorpha</taxon>
        <taxon>Rhabditoidea</taxon>
        <taxon>Rhabditidae</taxon>
        <taxon>Mesorhabditinae</taxon>
        <taxon>Mesorhabditis</taxon>
    </lineage>
</organism>
<evidence type="ECO:0000256" key="1">
    <source>
        <dbReference type="SAM" id="Phobius"/>
    </source>
</evidence>
<dbReference type="PANTHER" id="PTHR22803">
    <property type="entry name" value="MANNOSE, PHOSPHOLIPASE, LECTIN RECEPTOR RELATED"/>
    <property type="match status" value="1"/>
</dbReference>
<dbReference type="WBParaSite" id="MBELARI_LOCUS14978.2">
    <property type="protein sequence ID" value="MBELARI_LOCUS14978.2"/>
    <property type="gene ID" value="MBELARI_LOCUS14978"/>
</dbReference>
<reference evidence="4" key="1">
    <citation type="submission" date="2024-02" db="UniProtKB">
        <authorList>
            <consortium name="WormBaseParasite"/>
        </authorList>
    </citation>
    <scope>IDENTIFICATION</scope>
</reference>